<dbReference type="InterPro" id="IPR036291">
    <property type="entry name" value="NAD(P)-bd_dom_sf"/>
</dbReference>
<evidence type="ECO:0000256" key="1">
    <source>
        <dbReference type="ARBA" id="ARBA00006484"/>
    </source>
</evidence>
<sequence length="255" mass="27480">MAADLFSLKDQIILVTGSSRGLGWVMAQTMAEAGARVILNGRDQKLLQQRLEQLQQANLEADLQSFDVADSKAVMAGIQSIAERYSRLDGLVNNAAIQHRKPIQEFELSDYDRLMDTNLRSCFLLAREASKLMLEKGSGNILNIASIMGPQARKTISAYTTSKGGIVGLTKALAVELGPQGIRCNAIAPGFFATEMNTALVENAEFTSFIEGRTPLQRWGQPPEIAGAAVFLMSTAASYVNGHVLTVDGGLSCQV</sequence>
<comment type="similarity">
    <text evidence="1">Belongs to the short-chain dehydrogenases/reductases (SDR) family.</text>
</comment>
<dbReference type="NCBIfam" id="NF004778">
    <property type="entry name" value="PRK06124.1"/>
    <property type="match status" value="1"/>
</dbReference>
<evidence type="ECO:0000313" key="3">
    <source>
        <dbReference type="EMBL" id="SVB55714.1"/>
    </source>
</evidence>
<dbReference type="PRINTS" id="PR00081">
    <property type="entry name" value="GDHRDH"/>
</dbReference>
<dbReference type="GO" id="GO:0016616">
    <property type="term" value="F:oxidoreductase activity, acting on the CH-OH group of donors, NAD or NADP as acceptor"/>
    <property type="evidence" value="ECO:0007669"/>
    <property type="project" value="TreeGrafter"/>
</dbReference>
<dbReference type="PANTHER" id="PTHR42760:SF5">
    <property type="entry name" value="2-DEHYDRO-3-DEOXY-D-GLUCONATE 5-DEHYDROGENASE"/>
    <property type="match status" value="1"/>
</dbReference>
<organism evidence="3">
    <name type="scientific">marine metagenome</name>
    <dbReference type="NCBI Taxonomy" id="408172"/>
    <lineage>
        <taxon>unclassified sequences</taxon>
        <taxon>metagenomes</taxon>
        <taxon>ecological metagenomes</taxon>
    </lineage>
</organism>
<reference evidence="3" key="1">
    <citation type="submission" date="2018-05" db="EMBL/GenBank/DDBJ databases">
        <authorList>
            <person name="Lanie J.A."/>
            <person name="Ng W.-L."/>
            <person name="Kazmierczak K.M."/>
            <person name="Andrzejewski T.M."/>
            <person name="Davidsen T.M."/>
            <person name="Wayne K.J."/>
            <person name="Tettelin H."/>
            <person name="Glass J.I."/>
            <person name="Rusch D."/>
            <person name="Podicherti R."/>
            <person name="Tsui H.-C.T."/>
            <person name="Winkler M.E."/>
        </authorList>
    </citation>
    <scope>NUCLEOTIDE SEQUENCE</scope>
</reference>
<dbReference type="InterPro" id="IPR002347">
    <property type="entry name" value="SDR_fam"/>
</dbReference>
<dbReference type="PROSITE" id="PS00061">
    <property type="entry name" value="ADH_SHORT"/>
    <property type="match status" value="1"/>
</dbReference>
<evidence type="ECO:0000256" key="2">
    <source>
        <dbReference type="ARBA" id="ARBA00023002"/>
    </source>
</evidence>
<dbReference type="NCBIfam" id="NF005559">
    <property type="entry name" value="PRK07231.1"/>
    <property type="match status" value="1"/>
</dbReference>
<dbReference type="Gene3D" id="3.40.50.720">
    <property type="entry name" value="NAD(P)-binding Rossmann-like Domain"/>
    <property type="match status" value="1"/>
</dbReference>
<accession>A0A382F022</accession>
<protein>
    <recommendedName>
        <fullName evidence="4">Gluconate 5-dehydrogenase</fullName>
    </recommendedName>
</protein>
<dbReference type="PANTHER" id="PTHR42760">
    <property type="entry name" value="SHORT-CHAIN DEHYDROGENASES/REDUCTASES FAMILY MEMBER"/>
    <property type="match status" value="1"/>
</dbReference>
<dbReference type="PRINTS" id="PR00080">
    <property type="entry name" value="SDRFAMILY"/>
</dbReference>
<dbReference type="SUPFAM" id="SSF51735">
    <property type="entry name" value="NAD(P)-binding Rossmann-fold domains"/>
    <property type="match status" value="1"/>
</dbReference>
<dbReference type="Pfam" id="PF13561">
    <property type="entry name" value="adh_short_C2"/>
    <property type="match status" value="1"/>
</dbReference>
<dbReference type="AlphaFoldDB" id="A0A382F022"/>
<evidence type="ECO:0008006" key="4">
    <source>
        <dbReference type="Google" id="ProtNLM"/>
    </source>
</evidence>
<dbReference type="InterPro" id="IPR020904">
    <property type="entry name" value="Sc_DH/Rdtase_CS"/>
</dbReference>
<keyword evidence="2" id="KW-0560">Oxidoreductase</keyword>
<name>A0A382F022_9ZZZZ</name>
<gene>
    <name evidence="3" type="ORF">METZ01_LOCUS208568</name>
</gene>
<dbReference type="EMBL" id="UINC01047001">
    <property type="protein sequence ID" value="SVB55714.1"/>
    <property type="molecule type" value="Genomic_DNA"/>
</dbReference>
<proteinExistence type="inferred from homology"/>
<dbReference type="FunFam" id="3.40.50.720:FF:000084">
    <property type="entry name" value="Short-chain dehydrogenase reductase"/>
    <property type="match status" value="1"/>
</dbReference>